<dbReference type="InterPro" id="IPR000326">
    <property type="entry name" value="PAP2/HPO"/>
</dbReference>
<keyword evidence="1" id="KW-1133">Transmembrane helix</keyword>
<dbReference type="SMART" id="SM00014">
    <property type="entry name" value="acidPPc"/>
    <property type="match status" value="1"/>
</dbReference>
<protein>
    <submittedName>
        <fullName evidence="3">Phosphatase PAP2 family protein</fullName>
    </submittedName>
</protein>
<evidence type="ECO:0000313" key="3">
    <source>
        <dbReference type="EMBL" id="MCM5679226.1"/>
    </source>
</evidence>
<dbReference type="EMBL" id="JAMKFE010000003">
    <property type="protein sequence ID" value="MCM5679226.1"/>
    <property type="molecule type" value="Genomic_DNA"/>
</dbReference>
<sequence>MRKFPATAWRSAQSVRQALERRALLAPLLLALLAAFSAWAFIELADEVIDGETDTLDRKLLLALRHADDPGDPWGPWWLELTMRDLTALGSTAVLALVTLAAAGYLVLMRKWGTALMVACAVGGGLAASHGLKWLIERPRPDLVPHGVPVLTLSFPSGHATMSAVVYLTLGALLASLQPSRRAAFYLLGVAVLLTMLVGFSRVYLGVHWPSDVLAGWSLGAAWAAACLLASQWWRRRSGQAGGA</sequence>
<accession>A0ABT0YKG3</accession>
<feature type="transmembrane region" description="Helical" evidence="1">
    <location>
        <begin position="156"/>
        <end position="177"/>
    </location>
</feature>
<keyword evidence="1" id="KW-0472">Membrane</keyword>
<dbReference type="PANTHER" id="PTHR14969">
    <property type="entry name" value="SPHINGOSINE-1-PHOSPHATE PHOSPHOHYDROLASE"/>
    <property type="match status" value="1"/>
</dbReference>
<name>A0ABT0YKG3_9BURK</name>
<keyword evidence="1" id="KW-0812">Transmembrane</keyword>
<gene>
    <name evidence="3" type="ORF">M8A51_06740</name>
</gene>
<organism evidence="3 4">
    <name type="scientific">Caldimonas mangrovi</name>
    <dbReference type="NCBI Taxonomy" id="2944811"/>
    <lineage>
        <taxon>Bacteria</taxon>
        <taxon>Pseudomonadati</taxon>
        <taxon>Pseudomonadota</taxon>
        <taxon>Betaproteobacteria</taxon>
        <taxon>Burkholderiales</taxon>
        <taxon>Sphaerotilaceae</taxon>
        <taxon>Caldimonas</taxon>
    </lineage>
</organism>
<feature type="transmembrane region" description="Helical" evidence="1">
    <location>
        <begin position="213"/>
        <end position="234"/>
    </location>
</feature>
<keyword evidence="4" id="KW-1185">Reference proteome</keyword>
<dbReference type="InterPro" id="IPR036938">
    <property type="entry name" value="PAP2/HPO_sf"/>
</dbReference>
<feature type="transmembrane region" description="Helical" evidence="1">
    <location>
        <begin position="184"/>
        <end position="207"/>
    </location>
</feature>
<dbReference type="Proteomes" id="UP001165541">
    <property type="component" value="Unassembled WGS sequence"/>
</dbReference>
<reference evidence="3" key="1">
    <citation type="submission" date="2022-05" db="EMBL/GenBank/DDBJ databases">
        <title>Schlegelella sp. nov., isolated from mangrove soil.</title>
        <authorList>
            <person name="Liu Y."/>
            <person name="Ge X."/>
            <person name="Liu W."/>
        </authorList>
    </citation>
    <scope>NUCLEOTIDE SEQUENCE</scope>
    <source>
        <strain evidence="3">S2-27</strain>
    </source>
</reference>
<evidence type="ECO:0000259" key="2">
    <source>
        <dbReference type="SMART" id="SM00014"/>
    </source>
</evidence>
<feature type="domain" description="Phosphatidic acid phosphatase type 2/haloperoxidase" evidence="2">
    <location>
        <begin position="114"/>
        <end position="228"/>
    </location>
</feature>
<evidence type="ECO:0000256" key="1">
    <source>
        <dbReference type="SAM" id="Phobius"/>
    </source>
</evidence>
<proteinExistence type="predicted"/>
<dbReference type="Pfam" id="PF01569">
    <property type="entry name" value="PAP2"/>
    <property type="match status" value="1"/>
</dbReference>
<comment type="caution">
    <text evidence="3">The sequence shown here is derived from an EMBL/GenBank/DDBJ whole genome shotgun (WGS) entry which is preliminary data.</text>
</comment>
<dbReference type="PANTHER" id="PTHR14969:SF13">
    <property type="entry name" value="AT30094P"/>
    <property type="match status" value="1"/>
</dbReference>
<dbReference type="RefSeq" id="WP_251777425.1">
    <property type="nucleotide sequence ID" value="NZ_JAMKFE010000003.1"/>
</dbReference>
<feature type="transmembrane region" description="Helical" evidence="1">
    <location>
        <begin position="86"/>
        <end position="108"/>
    </location>
</feature>
<feature type="transmembrane region" description="Helical" evidence="1">
    <location>
        <begin position="115"/>
        <end position="136"/>
    </location>
</feature>
<dbReference type="Gene3D" id="1.20.144.10">
    <property type="entry name" value="Phosphatidic acid phosphatase type 2/haloperoxidase"/>
    <property type="match status" value="2"/>
</dbReference>
<dbReference type="CDD" id="cd03392">
    <property type="entry name" value="PAP2_like_2"/>
    <property type="match status" value="1"/>
</dbReference>
<dbReference type="SUPFAM" id="SSF48317">
    <property type="entry name" value="Acid phosphatase/Vanadium-dependent haloperoxidase"/>
    <property type="match status" value="1"/>
</dbReference>
<evidence type="ECO:0000313" key="4">
    <source>
        <dbReference type="Proteomes" id="UP001165541"/>
    </source>
</evidence>